<reference evidence="3" key="1">
    <citation type="submission" date="2011-12" db="EMBL/GenBank/DDBJ databases">
        <title>Complete sequence of Clostridium clariflavum DSM 19732.</title>
        <authorList>
            <consortium name="US DOE Joint Genome Institute"/>
            <person name="Lucas S."/>
            <person name="Han J."/>
            <person name="Lapidus A."/>
            <person name="Cheng J.-F."/>
            <person name="Goodwin L."/>
            <person name="Pitluck S."/>
            <person name="Peters L."/>
            <person name="Teshima H."/>
            <person name="Detter J.C."/>
            <person name="Han C."/>
            <person name="Tapia R."/>
            <person name="Land M."/>
            <person name="Hauser L."/>
            <person name="Kyrpides N."/>
            <person name="Ivanova N."/>
            <person name="Pagani I."/>
            <person name="Kitzmiller T."/>
            <person name="Lynd L."/>
            <person name="Izquierdo J."/>
            <person name="Woyke T."/>
        </authorList>
    </citation>
    <scope>NUCLEOTIDE SEQUENCE [LARGE SCALE GENOMIC DNA]</scope>
    <source>
        <strain evidence="3">DSM 19732 / NBRC 101661 / EBR45</strain>
    </source>
</reference>
<dbReference type="STRING" id="720554.Clocl_2284"/>
<gene>
    <name evidence="2" type="ordered locus">Clocl_2284</name>
</gene>
<evidence type="ECO:0000313" key="3">
    <source>
        <dbReference type="Proteomes" id="UP000005435"/>
    </source>
</evidence>
<feature type="region of interest" description="Disordered" evidence="1">
    <location>
        <begin position="27"/>
        <end position="52"/>
    </location>
</feature>
<organism evidence="2 3">
    <name type="scientific">Acetivibrio clariflavus (strain DSM 19732 / NBRC 101661 / EBR45)</name>
    <name type="common">Clostridium clariflavum</name>
    <dbReference type="NCBI Taxonomy" id="720554"/>
    <lineage>
        <taxon>Bacteria</taxon>
        <taxon>Bacillati</taxon>
        <taxon>Bacillota</taxon>
        <taxon>Clostridia</taxon>
        <taxon>Eubacteriales</taxon>
        <taxon>Oscillospiraceae</taxon>
        <taxon>Acetivibrio</taxon>
    </lineage>
</organism>
<dbReference type="eggNOG" id="ENOG5030MM0">
    <property type="taxonomic scope" value="Bacteria"/>
</dbReference>
<reference evidence="2 3" key="2">
    <citation type="journal article" date="2012" name="Stand. Genomic Sci.">
        <title>Complete Genome Sequence of Clostridium clariflavum DSM 19732.</title>
        <authorList>
            <person name="Izquierdo J.A."/>
            <person name="Goodwin L."/>
            <person name="Davenport K.W."/>
            <person name="Teshima H."/>
            <person name="Bruce D."/>
            <person name="Detter C."/>
            <person name="Tapia R."/>
            <person name="Han S."/>
            <person name="Land M."/>
            <person name="Hauser L."/>
            <person name="Jeffries C.D."/>
            <person name="Han J."/>
            <person name="Pitluck S."/>
            <person name="Nolan M."/>
            <person name="Chen A."/>
            <person name="Huntemann M."/>
            <person name="Mavromatis K."/>
            <person name="Mikhailova N."/>
            <person name="Liolios K."/>
            <person name="Woyke T."/>
            <person name="Lynd L.R."/>
        </authorList>
    </citation>
    <scope>NUCLEOTIDE SEQUENCE [LARGE SCALE GENOMIC DNA]</scope>
    <source>
        <strain evidence="3">DSM 19732 / NBRC 101661 / EBR45</strain>
    </source>
</reference>
<dbReference type="OrthoDB" id="1953515at2"/>
<proteinExistence type="predicted"/>
<feature type="compositionally biased region" description="Basic and acidic residues" evidence="1">
    <location>
        <begin position="90"/>
        <end position="140"/>
    </location>
</feature>
<evidence type="ECO:0000313" key="2">
    <source>
        <dbReference type="EMBL" id="AEV68871.1"/>
    </source>
</evidence>
<dbReference type="HOGENOM" id="CLU_867920_0_0_9"/>
<dbReference type="PROSITE" id="PS51257">
    <property type="entry name" value="PROKAR_LIPOPROTEIN"/>
    <property type="match status" value="1"/>
</dbReference>
<feature type="compositionally biased region" description="Basic and acidic residues" evidence="1">
    <location>
        <begin position="39"/>
        <end position="52"/>
    </location>
</feature>
<dbReference type="Proteomes" id="UP000005435">
    <property type="component" value="Chromosome"/>
</dbReference>
<name>G8LXW8_ACECE</name>
<protein>
    <recommendedName>
        <fullName evidence="4">Lipoprotein</fullName>
    </recommendedName>
</protein>
<feature type="region of interest" description="Disordered" evidence="1">
    <location>
        <begin position="70"/>
        <end position="145"/>
    </location>
</feature>
<accession>G8LXW8</accession>
<evidence type="ECO:0000256" key="1">
    <source>
        <dbReference type="SAM" id="MobiDB-lite"/>
    </source>
</evidence>
<sequence precursor="true">MRLKPSLSLLLIFIIACTLLIGGCKRKEQSPESQAKQMKGTEKSDKIPEDLEKIENSIEKIINVLEGPAVTIKSEEDQGKNKAGQSPKPKSNEKEAKEKSNEEEPRAEEKSQEYESESKEKKTTEEQKNSEGSDSEKGAAQKDPWQEISSITNQLHYEWNAYIPSAMKKNAGKDLIDKFDNSLNNLTSNAVTKDKNKTLLAANELYQYIPDFYMLYKTPSSPEIKRIRYYIRNAVLNASILNWDQARKDIENLKSSWAIYKNTINAQNQDLASKLDYSIYELEKVVNESNVYLTDIKGRIAISNTESIEKAEKEMEKEKQ</sequence>
<keyword evidence="3" id="KW-1185">Reference proteome</keyword>
<dbReference type="AlphaFoldDB" id="G8LXW8"/>
<dbReference type="KEGG" id="ccl:Clocl_2284"/>
<dbReference type="EMBL" id="CP003065">
    <property type="protein sequence ID" value="AEV68871.1"/>
    <property type="molecule type" value="Genomic_DNA"/>
</dbReference>
<evidence type="ECO:0008006" key="4">
    <source>
        <dbReference type="Google" id="ProtNLM"/>
    </source>
</evidence>